<dbReference type="Proteomes" id="UP000608522">
    <property type="component" value="Unassembled WGS sequence"/>
</dbReference>
<accession>A0ABQ3T6W0</accession>
<organism evidence="1 2">
    <name type="scientific">Streptomyces spororaveus</name>
    <dbReference type="NCBI Taxonomy" id="284039"/>
    <lineage>
        <taxon>Bacteria</taxon>
        <taxon>Bacillati</taxon>
        <taxon>Actinomycetota</taxon>
        <taxon>Actinomycetes</taxon>
        <taxon>Kitasatosporales</taxon>
        <taxon>Streptomycetaceae</taxon>
        <taxon>Streptomyces</taxon>
    </lineage>
</organism>
<dbReference type="RefSeq" id="WP_202198377.1">
    <property type="nucleotide sequence ID" value="NZ_BAAATO010000037.1"/>
</dbReference>
<protein>
    <submittedName>
        <fullName evidence="1">Uncharacterized protein</fullName>
    </submittedName>
</protein>
<sequence length="246" mass="27234">MDSDRATRLHRLARTLTQRFGLDLHRHEAVEAEWSGSARAWTFAWTDGPTVAQVRAACREAEPEASEGLLYVRTLSEASVALGAVRLTVSTATGPARRLLVRPADVEALFRDVPFPQPRTDRERALVYAVVYEIHDAHHRNQADAEEICGLIKQYGLAMLLRRCGAELSPVEILTDHYAATHAHPAWRYRLAPMCAGVLFRAVREDPRASAELIAAALALLPGLPDECAAAEDELRARLERNTPTT</sequence>
<name>A0ABQ3T6W0_9ACTN</name>
<evidence type="ECO:0000313" key="2">
    <source>
        <dbReference type="Proteomes" id="UP000608522"/>
    </source>
</evidence>
<dbReference type="EMBL" id="BNED01000005">
    <property type="protein sequence ID" value="GHI76117.1"/>
    <property type="molecule type" value="Genomic_DNA"/>
</dbReference>
<evidence type="ECO:0000313" key="1">
    <source>
        <dbReference type="EMBL" id="GHI76117.1"/>
    </source>
</evidence>
<keyword evidence="2" id="KW-1185">Reference proteome</keyword>
<gene>
    <name evidence="1" type="ORF">Sspor_16780</name>
</gene>
<comment type="caution">
    <text evidence="1">The sequence shown here is derived from an EMBL/GenBank/DDBJ whole genome shotgun (WGS) entry which is preliminary data.</text>
</comment>
<proteinExistence type="predicted"/>
<reference evidence="2" key="1">
    <citation type="submission" date="2023-07" db="EMBL/GenBank/DDBJ databases">
        <title>Whole genome shotgun sequence of Streptomyces spororaveus NBRC 15456.</title>
        <authorList>
            <person name="Komaki H."/>
            <person name="Tamura T."/>
        </authorList>
    </citation>
    <scope>NUCLEOTIDE SEQUENCE [LARGE SCALE GENOMIC DNA]</scope>
    <source>
        <strain evidence="2">NBRC 15456</strain>
    </source>
</reference>